<feature type="signal peptide" evidence="2">
    <location>
        <begin position="1"/>
        <end position="33"/>
    </location>
</feature>
<comment type="caution">
    <text evidence="3">The sequence shown here is derived from an EMBL/GenBank/DDBJ whole genome shotgun (WGS) entry which is preliminary data.</text>
</comment>
<evidence type="ECO:0000313" key="4">
    <source>
        <dbReference type="Proteomes" id="UP000564385"/>
    </source>
</evidence>
<protein>
    <submittedName>
        <fullName evidence="3">Co-chaperonin GroES (HSP10)</fullName>
    </submittedName>
</protein>
<accession>A0A852V792</accession>
<reference evidence="3 4" key="1">
    <citation type="submission" date="2020-07" db="EMBL/GenBank/DDBJ databases">
        <title>Genomic Encyclopedia of Type Strains, Phase IV (KMG-V): Genome sequencing to study the core and pangenomes of soil and plant-associated prokaryotes.</title>
        <authorList>
            <person name="Whitman W."/>
        </authorList>
    </citation>
    <scope>NUCLEOTIDE SEQUENCE [LARGE SCALE GENOMIC DNA]</scope>
    <source>
        <strain evidence="3 4">M8UP22</strain>
    </source>
</reference>
<sequence length="387" mass="38374">MLKNSGIFRGAVLCAGILLSSAAPFASSLSVLAQTPAAAPAASRQIGTVKATAGNSLTLTTDAGQEVVVSVADGARILQLAPGSTDLKTAQTIALTDIAAGDRVLVSGKAGDGGVGLTASRVILMKSSEIAQKHEAEQGDWQKRGTGGIVSAVDAGAGSIVLSVGAKKLTVTTSSATKFRRYAGDSVKFEDAKPGTLAQIEVGDQLRVRGAKSDDGSSMQAEEVVSGSFKNLAGLIGTVDTAGGTLTLKDLSTKKTVMVKITDNSSLKALPPQAAARFAARAKGGAAAGGGAQSGGQGSGGEGERAEGRSAGADLSQLVSRLPSQTVADLKAGDAVMIVASQPDPNGHVTCVTLLSGVEPILAATPNGGPALTLSPWSLGGSDSSAQ</sequence>
<evidence type="ECO:0000256" key="2">
    <source>
        <dbReference type="SAM" id="SignalP"/>
    </source>
</evidence>
<proteinExistence type="predicted"/>
<feature type="compositionally biased region" description="Gly residues" evidence="1">
    <location>
        <begin position="286"/>
        <end position="301"/>
    </location>
</feature>
<feature type="chain" id="PRO_5032775899" evidence="2">
    <location>
        <begin position="34"/>
        <end position="387"/>
    </location>
</feature>
<keyword evidence="2" id="KW-0732">Signal</keyword>
<feature type="region of interest" description="Disordered" evidence="1">
    <location>
        <begin position="367"/>
        <end position="387"/>
    </location>
</feature>
<evidence type="ECO:0000313" key="3">
    <source>
        <dbReference type="EMBL" id="NYF88783.1"/>
    </source>
</evidence>
<organism evidence="3 4">
    <name type="scientific">Tunturiibacter lichenicola</name>
    <dbReference type="NCBI Taxonomy" id="2051959"/>
    <lineage>
        <taxon>Bacteria</taxon>
        <taxon>Pseudomonadati</taxon>
        <taxon>Acidobacteriota</taxon>
        <taxon>Terriglobia</taxon>
        <taxon>Terriglobales</taxon>
        <taxon>Acidobacteriaceae</taxon>
        <taxon>Tunturiibacter</taxon>
    </lineage>
</organism>
<name>A0A852V792_9BACT</name>
<gene>
    <name evidence="3" type="ORF">HDF08_000850</name>
</gene>
<dbReference type="Proteomes" id="UP000564385">
    <property type="component" value="Unassembled WGS sequence"/>
</dbReference>
<feature type="region of interest" description="Disordered" evidence="1">
    <location>
        <begin position="286"/>
        <end position="312"/>
    </location>
</feature>
<dbReference type="AlphaFoldDB" id="A0A852V792"/>
<dbReference type="EMBL" id="JACCCU010000001">
    <property type="protein sequence ID" value="NYF88783.1"/>
    <property type="molecule type" value="Genomic_DNA"/>
</dbReference>
<evidence type="ECO:0000256" key="1">
    <source>
        <dbReference type="SAM" id="MobiDB-lite"/>
    </source>
</evidence>